<feature type="transmembrane region" description="Helical" evidence="19">
    <location>
        <begin position="90"/>
        <end position="110"/>
    </location>
</feature>
<keyword evidence="3" id="KW-1003">Cell membrane</keyword>
<evidence type="ECO:0000259" key="20">
    <source>
        <dbReference type="SMART" id="SM00014"/>
    </source>
</evidence>
<dbReference type="InterPro" id="IPR000326">
    <property type="entry name" value="PAP2/HPO"/>
</dbReference>
<dbReference type="InterPro" id="IPR036938">
    <property type="entry name" value="PAP2/HPO_sf"/>
</dbReference>
<dbReference type="GO" id="GO:0005886">
    <property type="term" value="C:plasma membrane"/>
    <property type="evidence" value="ECO:0007669"/>
    <property type="project" value="UniProtKB-SubCell"/>
</dbReference>
<evidence type="ECO:0000256" key="2">
    <source>
        <dbReference type="ARBA" id="ARBA00005967"/>
    </source>
</evidence>
<keyword evidence="5" id="KW-0808">Transferase</keyword>
<feature type="binding site" evidence="16">
    <location>
        <position position="63"/>
    </location>
    <ligand>
        <name>substrate</name>
    </ligand>
</feature>
<dbReference type="SMART" id="SM00014">
    <property type="entry name" value="acidPPc"/>
    <property type="match status" value="1"/>
</dbReference>
<dbReference type="EMBL" id="PEWV01000009">
    <property type="protein sequence ID" value="PIU42360.1"/>
    <property type="molecule type" value="Genomic_DNA"/>
</dbReference>
<evidence type="ECO:0000256" key="8">
    <source>
        <dbReference type="ARBA" id="ARBA00022777"/>
    </source>
</evidence>
<proteinExistence type="inferred from homology"/>
<evidence type="ECO:0000256" key="17">
    <source>
        <dbReference type="PIRSR" id="PIRSR600829-3"/>
    </source>
</evidence>
<dbReference type="CDD" id="cd03383">
    <property type="entry name" value="PAP2_diacylglycerolkinase"/>
    <property type="match status" value="1"/>
</dbReference>
<dbReference type="CDD" id="cd14266">
    <property type="entry name" value="UDPK_IM_PAP2_like"/>
    <property type="match status" value="1"/>
</dbReference>
<feature type="binding site" evidence="17">
    <location>
        <position position="70"/>
    </location>
    <ligand>
        <name>ATP</name>
        <dbReference type="ChEBI" id="CHEBI:30616"/>
    </ligand>
</feature>
<evidence type="ECO:0000256" key="11">
    <source>
        <dbReference type="ARBA" id="ARBA00023098"/>
    </source>
</evidence>
<keyword evidence="13" id="KW-0594">Phospholipid biosynthesis</keyword>
<feature type="active site" description="Proton acceptor" evidence="15">
    <location>
        <position position="63"/>
    </location>
</feature>
<evidence type="ECO:0000256" key="7">
    <source>
        <dbReference type="ARBA" id="ARBA00022741"/>
    </source>
</evidence>
<evidence type="ECO:0000256" key="13">
    <source>
        <dbReference type="ARBA" id="ARBA00023209"/>
    </source>
</evidence>
<gene>
    <name evidence="21" type="ORF">COS99_00780</name>
</gene>
<comment type="similarity">
    <text evidence="2">Belongs to the bacterial diacylglycerol kinase family.</text>
</comment>
<keyword evidence="6 19" id="KW-0812">Transmembrane</keyword>
<evidence type="ECO:0000256" key="12">
    <source>
        <dbReference type="ARBA" id="ARBA00023136"/>
    </source>
</evidence>
<evidence type="ECO:0000313" key="21">
    <source>
        <dbReference type="EMBL" id="PIU42360.1"/>
    </source>
</evidence>
<name>A0A2J0L114_9BACT</name>
<accession>A0A2J0L114</accession>
<evidence type="ECO:0000256" key="10">
    <source>
        <dbReference type="ARBA" id="ARBA00022989"/>
    </source>
</evidence>
<keyword evidence="18" id="KW-0479">Metal-binding</keyword>
<keyword evidence="12 19" id="KW-0472">Membrane</keyword>
<protein>
    <submittedName>
        <fullName evidence="21">Diacylglycerol kinase</fullName>
    </submittedName>
</protein>
<evidence type="ECO:0000256" key="4">
    <source>
        <dbReference type="ARBA" id="ARBA00022516"/>
    </source>
</evidence>
<keyword evidence="4" id="KW-0444">Lipid biosynthesis</keyword>
<dbReference type="PANTHER" id="PTHR34299">
    <property type="entry name" value="DIACYLGLYCEROL KINASE"/>
    <property type="match status" value="1"/>
</dbReference>
<feature type="transmembrane region" description="Helical" evidence="19">
    <location>
        <begin position="208"/>
        <end position="229"/>
    </location>
</feature>
<dbReference type="GO" id="GO:0016301">
    <property type="term" value="F:kinase activity"/>
    <property type="evidence" value="ECO:0007669"/>
    <property type="project" value="UniProtKB-KW"/>
</dbReference>
<keyword evidence="9 17" id="KW-0067">ATP-binding</keyword>
<keyword evidence="18" id="KW-0460">Magnesium</keyword>
<evidence type="ECO:0000256" key="9">
    <source>
        <dbReference type="ARBA" id="ARBA00022840"/>
    </source>
</evidence>
<evidence type="ECO:0000256" key="18">
    <source>
        <dbReference type="PIRSR" id="PIRSR600829-4"/>
    </source>
</evidence>
<feature type="domain" description="Phosphatidic acid phosphatase type 2/haloperoxidase" evidence="20">
    <location>
        <begin position="131"/>
        <end position="226"/>
    </location>
</feature>
<dbReference type="AlphaFoldDB" id="A0A2J0L114"/>
<dbReference type="InterPro" id="IPR000829">
    <property type="entry name" value="DAGK"/>
</dbReference>
<evidence type="ECO:0000256" key="3">
    <source>
        <dbReference type="ARBA" id="ARBA00022475"/>
    </source>
</evidence>
<dbReference type="GO" id="GO:0046872">
    <property type="term" value="F:metal ion binding"/>
    <property type="evidence" value="ECO:0007669"/>
    <property type="project" value="UniProtKB-KW"/>
</dbReference>
<dbReference type="Gene3D" id="1.20.144.10">
    <property type="entry name" value="Phosphatidic acid phosphatase type 2/haloperoxidase"/>
    <property type="match status" value="1"/>
</dbReference>
<evidence type="ECO:0000256" key="5">
    <source>
        <dbReference type="ARBA" id="ARBA00022679"/>
    </source>
</evidence>
<keyword evidence="14" id="KW-1208">Phospholipid metabolism</keyword>
<evidence type="ECO:0000256" key="16">
    <source>
        <dbReference type="PIRSR" id="PIRSR600829-2"/>
    </source>
</evidence>
<reference evidence="21 22" key="1">
    <citation type="submission" date="2017-09" db="EMBL/GenBank/DDBJ databases">
        <title>Depth-based differentiation of microbial function through sediment-hosted aquifers and enrichment of novel symbionts in the deep terrestrial subsurface.</title>
        <authorList>
            <person name="Probst A.J."/>
            <person name="Ladd B."/>
            <person name="Jarett J.K."/>
            <person name="Geller-Mcgrath D.E."/>
            <person name="Sieber C.M."/>
            <person name="Emerson J.B."/>
            <person name="Anantharaman K."/>
            <person name="Thomas B.C."/>
            <person name="Malmstrom R."/>
            <person name="Stieglmeier M."/>
            <person name="Klingl A."/>
            <person name="Woyke T."/>
            <person name="Ryan C.M."/>
            <person name="Banfield J.F."/>
        </authorList>
    </citation>
    <scope>NUCLEOTIDE SEQUENCE [LARGE SCALE GENOMIC DNA]</scope>
    <source>
        <strain evidence="21">CG07_land_8_20_14_0_80_42_15</strain>
    </source>
</reference>
<comment type="cofactor">
    <cofactor evidence="18">
        <name>Mg(2+)</name>
        <dbReference type="ChEBI" id="CHEBI:18420"/>
    </cofactor>
    <text evidence="18">Mn(2+), Zn(2+), Cd(2+) and Co(2+) support activity to lesser extents.</text>
</comment>
<comment type="subcellular location">
    <subcellularLocation>
        <location evidence="1">Cell membrane</location>
        <topology evidence="1">Multi-pass membrane protein</topology>
    </subcellularLocation>
</comment>
<feature type="binding site" evidence="17">
    <location>
        <begin position="88"/>
        <end position="89"/>
    </location>
    <ligand>
        <name>ATP</name>
        <dbReference type="ChEBI" id="CHEBI:30616"/>
    </ligand>
</feature>
<evidence type="ECO:0000256" key="15">
    <source>
        <dbReference type="PIRSR" id="PIRSR600829-1"/>
    </source>
</evidence>
<keyword evidence="11" id="KW-0443">Lipid metabolism</keyword>
<keyword evidence="7 17" id="KW-0547">Nucleotide-binding</keyword>
<organism evidence="21 22">
    <name type="scientific">Candidatus Aquitaenariimonas noxiae</name>
    <dbReference type="NCBI Taxonomy" id="1974741"/>
    <lineage>
        <taxon>Bacteria</taxon>
        <taxon>Pseudomonadati</taxon>
        <taxon>Candidatus Omnitrophota</taxon>
        <taxon>Candidatus Aquitaenariimonas</taxon>
    </lineage>
</organism>
<feature type="transmembrane region" description="Helical" evidence="19">
    <location>
        <begin position="29"/>
        <end position="62"/>
    </location>
</feature>
<evidence type="ECO:0000256" key="19">
    <source>
        <dbReference type="SAM" id="Phobius"/>
    </source>
</evidence>
<dbReference type="GO" id="GO:0008654">
    <property type="term" value="P:phospholipid biosynthetic process"/>
    <property type="evidence" value="ECO:0007669"/>
    <property type="project" value="UniProtKB-KW"/>
</dbReference>
<comment type="caution">
    <text evidence="21">The sequence shown here is derived from an EMBL/GenBank/DDBJ whole genome shotgun (WGS) entry which is preliminary data.</text>
</comment>
<feature type="transmembrane region" description="Helical" evidence="19">
    <location>
        <begin position="130"/>
        <end position="151"/>
    </location>
</feature>
<evidence type="ECO:0000256" key="6">
    <source>
        <dbReference type="ARBA" id="ARBA00022692"/>
    </source>
</evidence>
<feature type="binding site" evidence="17">
    <location>
        <position position="22"/>
    </location>
    <ligand>
        <name>ATP</name>
        <dbReference type="ChEBI" id="CHEBI:30616"/>
    </ligand>
</feature>
<dbReference type="Gene3D" id="1.10.287.3610">
    <property type="match status" value="1"/>
</dbReference>
<dbReference type="Proteomes" id="UP000230052">
    <property type="component" value="Unassembled WGS sequence"/>
</dbReference>
<feature type="binding site" evidence="18">
    <location>
        <position position="70"/>
    </location>
    <ligand>
        <name>a divalent metal cation</name>
        <dbReference type="ChEBI" id="CHEBI:60240"/>
    </ligand>
</feature>
<dbReference type="InterPro" id="IPR036945">
    <property type="entry name" value="DAGK_sf"/>
</dbReference>
<dbReference type="Pfam" id="PF01219">
    <property type="entry name" value="DAGK_prokar"/>
    <property type="match status" value="1"/>
</dbReference>
<dbReference type="PANTHER" id="PTHR34299:SF1">
    <property type="entry name" value="DIACYLGLYCEROL KINASE"/>
    <property type="match status" value="1"/>
</dbReference>
<keyword evidence="10 19" id="KW-1133">Transmembrane helix</keyword>
<dbReference type="GO" id="GO:0005524">
    <property type="term" value="F:ATP binding"/>
    <property type="evidence" value="ECO:0007669"/>
    <property type="project" value="UniProtKB-KW"/>
</dbReference>
<keyword evidence="8 21" id="KW-0418">Kinase</keyword>
<sequence length="231" mass="25637">MKKFVESFNNAIEGFIYVLKTERNMRIHFLVALLVVLLGTYMNFFFFEIMVLCIIVTMVLMAEMINTAIELTIDLLKDTYHPVARVAKDVSAGAVLLASVNAGVVGYVIFSRHIPFHIEDTIDRLRKSPWNVTLLILIVVMALTITGKIIFHKGTPLRGGMPSGHSAIVFAIWAIIALSSGDPLIALLTLLMAILVAKSRISMGVHTLWEVITGSILGFLTSVLIFQIFKF</sequence>
<evidence type="ECO:0000313" key="22">
    <source>
        <dbReference type="Proteomes" id="UP000230052"/>
    </source>
</evidence>
<feature type="binding site" evidence="18">
    <location>
        <position position="22"/>
    </location>
    <ligand>
        <name>a divalent metal cation</name>
        <dbReference type="ChEBI" id="CHEBI:60240"/>
    </ligand>
</feature>
<evidence type="ECO:0000256" key="1">
    <source>
        <dbReference type="ARBA" id="ARBA00004651"/>
    </source>
</evidence>
<feature type="transmembrane region" description="Helical" evidence="19">
    <location>
        <begin position="171"/>
        <end position="196"/>
    </location>
</feature>
<evidence type="ECO:0000256" key="14">
    <source>
        <dbReference type="ARBA" id="ARBA00023264"/>
    </source>
</evidence>
<dbReference type="SUPFAM" id="SSF48317">
    <property type="entry name" value="Acid phosphatase/Vanadium-dependent haloperoxidase"/>
    <property type="match status" value="1"/>
</dbReference>